<protein>
    <submittedName>
        <fullName evidence="1">Uncharacterized protein</fullName>
    </submittedName>
</protein>
<dbReference type="EMBL" id="FN554970">
    <property type="protein sequence ID" value="CBH12073.1"/>
    <property type="molecule type" value="Genomic_DNA"/>
</dbReference>
<proteinExistence type="predicted"/>
<sequence>MRVRVQQKLLSLQVFSFHTCHTGKRNSKKKKKGILPMVAWIKQRHNNSTRAPTCWRTWCERRRNKCTCVYLCAWYVGHFHALNIVSFPEHITQITHLQRKWPEKNIYVFVELLKSIAPQHLPYIASETNIR</sequence>
<dbReference type="GeneID" id="23862754"/>
<reference evidence="2" key="1">
    <citation type="journal article" date="2010" name="PLoS Negl. Trop. Dis.">
        <title>The genome sequence of Trypanosoma brucei gambiense, causative agent of chronic human african trypanosomiasis.</title>
        <authorList>
            <person name="Jackson A.P."/>
            <person name="Sanders M."/>
            <person name="Berry A."/>
            <person name="McQuillan J."/>
            <person name="Aslett M.A."/>
            <person name="Quail M.A."/>
            <person name="Chukualim B."/>
            <person name="Capewell P."/>
            <person name="MacLeod A."/>
            <person name="Melville S.E."/>
            <person name="Gibson W."/>
            <person name="Barry J.D."/>
            <person name="Berriman M."/>
            <person name="Hertz-Fowler C."/>
        </authorList>
    </citation>
    <scope>NUCLEOTIDE SEQUENCE [LARGE SCALE GENOMIC DNA]</scope>
    <source>
        <strain evidence="2">MHOM/CI/86/DAL972</strain>
    </source>
</reference>
<gene>
    <name evidence="1" type="ORF">TbgDal_VII515</name>
</gene>
<dbReference type="KEGG" id="tbg:TbgDal_VII515"/>
<evidence type="ECO:0000313" key="1">
    <source>
        <dbReference type="EMBL" id="CBH12073.1"/>
    </source>
</evidence>
<dbReference type="RefSeq" id="XP_011774356.1">
    <property type="nucleotide sequence ID" value="XM_011776054.1"/>
</dbReference>
<name>C9ZRT7_TRYB9</name>
<accession>C9ZRT7</accession>
<dbReference type="Proteomes" id="UP000002316">
    <property type="component" value="Chromosome 7"/>
</dbReference>
<evidence type="ECO:0000313" key="2">
    <source>
        <dbReference type="Proteomes" id="UP000002316"/>
    </source>
</evidence>
<dbReference type="AlphaFoldDB" id="C9ZRT7"/>
<organism evidence="1 2">
    <name type="scientific">Trypanosoma brucei gambiense (strain MHOM/CI/86/DAL972)</name>
    <dbReference type="NCBI Taxonomy" id="679716"/>
    <lineage>
        <taxon>Eukaryota</taxon>
        <taxon>Discoba</taxon>
        <taxon>Euglenozoa</taxon>
        <taxon>Kinetoplastea</taxon>
        <taxon>Metakinetoplastina</taxon>
        <taxon>Trypanosomatida</taxon>
        <taxon>Trypanosomatidae</taxon>
        <taxon>Trypanosoma</taxon>
    </lineage>
</organism>